<comment type="caution">
    <text evidence="1">The sequence shown here is derived from an EMBL/GenBank/DDBJ whole genome shotgun (WGS) entry which is preliminary data.</text>
</comment>
<proteinExistence type="predicted"/>
<keyword evidence="2" id="KW-1185">Reference proteome</keyword>
<accession>A0A917TAK2</accession>
<gene>
    <name evidence="1" type="ORF">GCM10011534_42360</name>
</gene>
<dbReference type="AlphaFoldDB" id="A0A917TAK2"/>
<evidence type="ECO:0000313" key="1">
    <source>
        <dbReference type="EMBL" id="GGM15926.1"/>
    </source>
</evidence>
<dbReference type="EMBL" id="BMLF01000008">
    <property type="protein sequence ID" value="GGM15926.1"/>
    <property type="molecule type" value="Genomic_DNA"/>
</dbReference>
<dbReference type="Proteomes" id="UP000649829">
    <property type="component" value="Unassembled WGS sequence"/>
</dbReference>
<name>A0A917TAK2_9RHOB</name>
<reference evidence="1" key="1">
    <citation type="journal article" date="2014" name="Int. J. Syst. Evol. Microbiol.">
        <title>Complete genome sequence of Corynebacterium casei LMG S-19264T (=DSM 44701T), isolated from a smear-ripened cheese.</title>
        <authorList>
            <consortium name="US DOE Joint Genome Institute (JGI-PGF)"/>
            <person name="Walter F."/>
            <person name="Albersmeier A."/>
            <person name="Kalinowski J."/>
            <person name="Ruckert C."/>
        </authorList>
    </citation>
    <scope>NUCLEOTIDE SEQUENCE</scope>
    <source>
        <strain evidence="1">CGMCC 1.6293</strain>
    </source>
</reference>
<reference evidence="1" key="2">
    <citation type="submission" date="2020-09" db="EMBL/GenBank/DDBJ databases">
        <authorList>
            <person name="Sun Q."/>
            <person name="Zhou Y."/>
        </authorList>
    </citation>
    <scope>NUCLEOTIDE SEQUENCE</scope>
    <source>
        <strain evidence="1">CGMCC 1.6293</strain>
    </source>
</reference>
<evidence type="ECO:0000313" key="2">
    <source>
        <dbReference type="Proteomes" id="UP000649829"/>
    </source>
</evidence>
<organism evidence="1 2">
    <name type="scientific">Pseudooceanicola nanhaiensis</name>
    <dbReference type="NCBI Taxonomy" id="375761"/>
    <lineage>
        <taxon>Bacteria</taxon>
        <taxon>Pseudomonadati</taxon>
        <taxon>Pseudomonadota</taxon>
        <taxon>Alphaproteobacteria</taxon>
        <taxon>Rhodobacterales</taxon>
        <taxon>Paracoccaceae</taxon>
        <taxon>Pseudooceanicola</taxon>
    </lineage>
</organism>
<sequence>MTRKPESGPFAAGRPLVWLTLLSPLHVPSVRASMAATCAFGKGSGGQGAEPHACAFLPLIRLHLPVPVP</sequence>
<protein>
    <submittedName>
        <fullName evidence="1">Uncharacterized protein</fullName>
    </submittedName>
</protein>